<dbReference type="EMBL" id="LATX01002435">
    <property type="protein sequence ID" value="KTB29318.1"/>
    <property type="molecule type" value="Genomic_DNA"/>
</dbReference>
<feature type="region of interest" description="Disordered" evidence="2">
    <location>
        <begin position="1"/>
        <end position="25"/>
    </location>
</feature>
<dbReference type="Gene3D" id="3.40.50.300">
    <property type="entry name" value="P-loop containing nucleotide triphosphate hydrolases"/>
    <property type="match status" value="1"/>
</dbReference>
<dbReference type="Proteomes" id="UP000054988">
    <property type="component" value="Unassembled WGS sequence"/>
</dbReference>
<evidence type="ECO:0000313" key="3">
    <source>
        <dbReference type="EMBL" id="KTB29318.1"/>
    </source>
</evidence>
<dbReference type="InterPro" id="IPR027417">
    <property type="entry name" value="P-loop_NTPase"/>
</dbReference>
<evidence type="ECO:0000313" key="4">
    <source>
        <dbReference type="Proteomes" id="UP000054988"/>
    </source>
</evidence>
<dbReference type="AlphaFoldDB" id="A0A0W0EZ26"/>
<keyword evidence="1" id="KW-0175">Coiled coil</keyword>
<gene>
    <name evidence="3" type="ORF">WG66_18078</name>
</gene>
<comment type="caution">
    <text evidence="3">The sequence shown here is derived from an EMBL/GenBank/DDBJ whole genome shotgun (WGS) entry which is preliminary data.</text>
</comment>
<reference evidence="3 4" key="1">
    <citation type="submission" date="2015-12" db="EMBL/GenBank/DDBJ databases">
        <title>Draft genome sequence of Moniliophthora roreri, the causal agent of frosty pod rot of cacao.</title>
        <authorList>
            <person name="Aime M.C."/>
            <person name="Diaz-Valderrama J.R."/>
            <person name="Kijpornyongpan T."/>
            <person name="Phillips-Mora W."/>
        </authorList>
    </citation>
    <scope>NUCLEOTIDE SEQUENCE [LARGE SCALE GENOMIC DNA]</scope>
    <source>
        <strain evidence="3 4">MCA 2952</strain>
    </source>
</reference>
<feature type="region of interest" description="Disordered" evidence="2">
    <location>
        <begin position="289"/>
        <end position="310"/>
    </location>
</feature>
<feature type="coiled-coil region" evidence="1">
    <location>
        <begin position="136"/>
        <end position="226"/>
    </location>
</feature>
<evidence type="ECO:0000256" key="1">
    <source>
        <dbReference type="SAM" id="Coils"/>
    </source>
</evidence>
<protein>
    <submittedName>
        <fullName evidence="3">Uncharacterized protein</fullName>
    </submittedName>
</protein>
<feature type="compositionally biased region" description="Basic and acidic residues" evidence="2">
    <location>
        <begin position="289"/>
        <end position="298"/>
    </location>
</feature>
<sequence>MRKQTIGPNYQDHFRPGEAGGKSDITFKFNTSDESWSRDGWNAFVYRLQESGLASRCPLRGDEPAEVVWREACKRTTRNRGRPKPKVFCSTEDIEHQTSPNAKDQRTRTTDAVKAELPCKPPPLSVSVKHWYITGYAAQDTETQRLQEALEQARRETEETNASLRKLQDDNAKAAEEMKLAQTEALKHSQEVQRLQESVKLGQEEVNRLKAEKESLSSSLLEATNRAKHLLRVQTTETANIKELVKQFASVRARFSDGKISREDVESTCNRLGMDLIVIMSRLEDQDHRDCGENEVQHPPKKRKLGAAMT</sequence>
<accession>A0A0W0EZ26</accession>
<organism evidence="3 4">
    <name type="scientific">Moniliophthora roreri</name>
    <name type="common">Frosty pod rot fungus</name>
    <name type="synonym">Monilia roreri</name>
    <dbReference type="NCBI Taxonomy" id="221103"/>
    <lineage>
        <taxon>Eukaryota</taxon>
        <taxon>Fungi</taxon>
        <taxon>Dikarya</taxon>
        <taxon>Basidiomycota</taxon>
        <taxon>Agaricomycotina</taxon>
        <taxon>Agaricomycetes</taxon>
        <taxon>Agaricomycetidae</taxon>
        <taxon>Agaricales</taxon>
        <taxon>Marasmiineae</taxon>
        <taxon>Marasmiaceae</taxon>
        <taxon>Moniliophthora</taxon>
    </lineage>
</organism>
<name>A0A0W0EZ26_MONRR</name>
<proteinExistence type="predicted"/>
<evidence type="ECO:0000256" key="2">
    <source>
        <dbReference type="SAM" id="MobiDB-lite"/>
    </source>
</evidence>
<feature type="compositionally biased region" description="Basic residues" evidence="2">
    <location>
        <begin position="299"/>
        <end position="310"/>
    </location>
</feature>